<sequence length="173" mass="19774">MTETNRNVCDDRPQEKLRALLGTICVRFMYQASPHLQQLLTWIFRFAFDERDHYDVVNETPAMKTAFYTRVVAAGGDVATHSTHGKVPNMGPLEPSTVRALADIYISKRKEYKDNRKGVTEQGQGQDTDEVENKDKDGANHTKKEGLLLKSVDQWIEWVEVQKDLLQFLDSMG</sequence>
<organism evidence="2 3">
    <name type="scientific">Anthostomella pinea</name>
    <dbReference type="NCBI Taxonomy" id="933095"/>
    <lineage>
        <taxon>Eukaryota</taxon>
        <taxon>Fungi</taxon>
        <taxon>Dikarya</taxon>
        <taxon>Ascomycota</taxon>
        <taxon>Pezizomycotina</taxon>
        <taxon>Sordariomycetes</taxon>
        <taxon>Xylariomycetidae</taxon>
        <taxon>Xylariales</taxon>
        <taxon>Xylariaceae</taxon>
        <taxon>Anthostomella</taxon>
    </lineage>
</organism>
<evidence type="ECO:0000256" key="1">
    <source>
        <dbReference type="SAM" id="MobiDB-lite"/>
    </source>
</evidence>
<feature type="compositionally biased region" description="Basic and acidic residues" evidence="1">
    <location>
        <begin position="131"/>
        <end position="144"/>
    </location>
</feature>
<feature type="region of interest" description="Disordered" evidence="1">
    <location>
        <begin position="115"/>
        <end position="144"/>
    </location>
</feature>
<dbReference type="EMBL" id="CAUWAG010000020">
    <property type="protein sequence ID" value="CAJ2513501.1"/>
    <property type="molecule type" value="Genomic_DNA"/>
</dbReference>
<proteinExistence type="predicted"/>
<protein>
    <submittedName>
        <fullName evidence="2">Uu.00g016200.m01.CDS01</fullName>
    </submittedName>
</protein>
<gene>
    <name evidence="2" type="ORF">KHLLAP_LOCUS13969</name>
</gene>
<evidence type="ECO:0000313" key="2">
    <source>
        <dbReference type="EMBL" id="CAJ2513501.1"/>
    </source>
</evidence>
<name>A0AAI8VYP4_9PEZI</name>
<reference evidence="2" key="1">
    <citation type="submission" date="2023-10" db="EMBL/GenBank/DDBJ databases">
        <authorList>
            <person name="Hackl T."/>
        </authorList>
    </citation>
    <scope>NUCLEOTIDE SEQUENCE</scope>
</reference>
<dbReference type="AlphaFoldDB" id="A0AAI8VYP4"/>
<evidence type="ECO:0000313" key="3">
    <source>
        <dbReference type="Proteomes" id="UP001295740"/>
    </source>
</evidence>
<dbReference type="Proteomes" id="UP001295740">
    <property type="component" value="Unassembled WGS sequence"/>
</dbReference>
<keyword evidence="3" id="KW-1185">Reference proteome</keyword>
<comment type="caution">
    <text evidence="2">The sequence shown here is derived from an EMBL/GenBank/DDBJ whole genome shotgun (WGS) entry which is preliminary data.</text>
</comment>
<accession>A0AAI8VYP4</accession>